<feature type="domain" description="Peptidase M43 pregnancy-associated plasma-A" evidence="10">
    <location>
        <begin position="166"/>
        <end position="291"/>
    </location>
</feature>
<dbReference type="PANTHER" id="PTHR47466:SF1">
    <property type="entry name" value="METALLOPROTEASE MEP1 (AFU_ORTHOLOGUE AFUA_1G07730)-RELATED"/>
    <property type="match status" value="1"/>
</dbReference>
<proteinExistence type="inferred from homology"/>
<evidence type="ECO:0000313" key="12">
    <source>
        <dbReference type="EMBL" id="MFD2920850.1"/>
    </source>
</evidence>
<name>A0ABW6A644_9BACT</name>
<dbReference type="InterPro" id="IPR026444">
    <property type="entry name" value="Secre_tail"/>
</dbReference>
<protein>
    <submittedName>
        <fullName evidence="12">M43 family zinc metalloprotease</fullName>
    </submittedName>
</protein>
<reference evidence="13" key="1">
    <citation type="journal article" date="2019" name="Int. J. Syst. Evol. Microbiol.">
        <title>The Global Catalogue of Microorganisms (GCM) 10K type strain sequencing project: providing services to taxonomists for standard genome sequencing and annotation.</title>
        <authorList>
            <consortium name="The Broad Institute Genomics Platform"/>
            <consortium name="The Broad Institute Genome Sequencing Center for Infectious Disease"/>
            <person name="Wu L."/>
            <person name="Ma J."/>
        </authorList>
    </citation>
    <scope>NUCLEOTIDE SEQUENCE [LARGE SCALE GENOMIC DNA]</scope>
    <source>
        <strain evidence="13">KCTC 23299</strain>
    </source>
</reference>
<keyword evidence="8" id="KW-1015">Disulfide bond</keyword>
<evidence type="ECO:0000256" key="7">
    <source>
        <dbReference type="ARBA" id="ARBA00023049"/>
    </source>
</evidence>
<dbReference type="RefSeq" id="WP_386100006.1">
    <property type="nucleotide sequence ID" value="NZ_JBHUOZ010000003.1"/>
</dbReference>
<dbReference type="EMBL" id="JBHUOZ010000003">
    <property type="protein sequence ID" value="MFD2920850.1"/>
    <property type="molecule type" value="Genomic_DNA"/>
</dbReference>
<evidence type="ECO:0000256" key="6">
    <source>
        <dbReference type="ARBA" id="ARBA00022833"/>
    </source>
</evidence>
<evidence type="ECO:0000256" key="8">
    <source>
        <dbReference type="ARBA" id="ARBA00023157"/>
    </source>
</evidence>
<keyword evidence="13" id="KW-1185">Reference proteome</keyword>
<keyword evidence="2" id="KW-0645">Protease</keyword>
<dbReference type="InterPro" id="IPR008754">
    <property type="entry name" value="Peptidase_M43"/>
</dbReference>
<gene>
    <name evidence="12" type="ORF">ACFS6H_14085</name>
</gene>
<feature type="domain" description="Secretion system C-terminal sorting" evidence="11">
    <location>
        <begin position="338"/>
        <end position="411"/>
    </location>
</feature>
<dbReference type="Pfam" id="PF05572">
    <property type="entry name" value="Peptidase_M43"/>
    <property type="match status" value="1"/>
</dbReference>
<dbReference type="InterPro" id="IPR024079">
    <property type="entry name" value="MetalloPept_cat_dom_sf"/>
</dbReference>
<evidence type="ECO:0000259" key="10">
    <source>
        <dbReference type="Pfam" id="PF05572"/>
    </source>
</evidence>
<dbReference type="Proteomes" id="UP001597511">
    <property type="component" value="Unassembled WGS sequence"/>
</dbReference>
<evidence type="ECO:0000256" key="2">
    <source>
        <dbReference type="ARBA" id="ARBA00022670"/>
    </source>
</evidence>
<feature type="chain" id="PRO_5046913042" evidence="9">
    <location>
        <begin position="19"/>
        <end position="413"/>
    </location>
</feature>
<organism evidence="12 13">
    <name type="scientific">Terrimonas rubra</name>
    <dbReference type="NCBI Taxonomy" id="1035890"/>
    <lineage>
        <taxon>Bacteria</taxon>
        <taxon>Pseudomonadati</taxon>
        <taxon>Bacteroidota</taxon>
        <taxon>Chitinophagia</taxon>
        <taxon>Chitinophagales</taxon>
        <taxon>Chitinophagaceae</taxon>
        <taxon>Terrimonas</taxon>
    </lineage>
</organism>
<feature type="signal peptide" evidence="9">
    <location>
        <begin position="1"/>
        <end position="18"/>
    </location>
</feature>
<evidence type="ECO:0000313" key="13">
    <source>
        <dbReference type="Proteomes" id="UP001597511"/>
    </source>
</evidence>
<dbReference type="CDD" id="cd04275">
    <property type="entry name" value="ZnMc_pappalysin_like"/>
    <property type="match status" value="1"/>
</dbReference>
<dbReference type="PANTHER" id="PTHR47466">
    <property type="match status" value="1"/>
</dbReference>
<comment type="caution">
    <text evidence="12">The sequence shown here is derived from an EMBL/GenBank/DDBJ whole genome shotgun (WGS) entry which is preliminary data.</text>
</comment>
<keyword evidence="3" id="KW-0479">Metal-binding</keyword>
<dbReference type="NCBIfam" id="TIGR04183">
    <property type="entry name" value="Por_Secre_tail"/>
    <property type="match status" value="1"/>
</dbReference>
<keyword evidence="7 12" id="KW-0482">Metalloprotease</keyword>
<dbReference type="Pfam" id="PF18962">
    <property type="entry name" value="Por_Secre_tail"/>
    <property type="match status" value="1"/>
</dbReference>
<evidence type="ECO:0000256" key="1">
    <source>
        <dbReference type="ARBA" id="ARBA00008721"/>
    </source>
</evidence>
<evidence type="ECO:0000259" key="11">
    <source>
        <dbReference type="Pfam" id="PF18962"/>
    </source>
</evidence>
<keyword evidence="5" id="KW-0378">Hydrolase</keyword>
<dbReference type="SUPFAM" id="SSF55486">
    <property type="entry name" value="Metalloproteases ('zincins'), catalytic domain"/>
    <property type="match status" value="1"/>
</dbReference>
<keyword evidence="6" id="KW-0862">Zinc</keyword>
<evidence type="ECO:0000256" key="5">
    <source>
        <dbReference type="ARBA" id="ARBA00022801"/>
    </source>
</evidence>
<evidence type="ECO:0000256" key="4">
    <source>
        <dbReference type="ARBA" id="ARBA00022729"/>
    </source>
</evidence>
<accession>A0ABW6A644</accession>
<evidence type="ECO:0000256" key="9">
    <source>
        <dbReference type="SAM" id="SignalP"/>
    </source>
</evidence>
<dbReference type="GO" id="GO:0008237">
    <property type="term" value="F:metallopeptidase activity"/>
    <property type="evidence" value="ECO:0007669"/>
    <property type="project" value="UniProtKB-KW"/>
</dbReference>
<evidence type="ECO:0000256" key="3">
    <source>
        <dbReference type="ARBA" id="ARBA00022723"/>
    </source>
</evidence>
<sequence>MRIILLLFTLITGSVAHAQLACSTQGQNRQGGVITPFISTGTPAADAVVNGGSGAGTASRYMGDGKGVITIPVVFHILYNNAGQNLDESLIRQQLVVLNTAFRKKNADTANIPEAFKSVAADCEIEFKLAVADPLRRSTNGIVRKYTSIKNWLDDDKMKFAASGGSDAWDATRYLNIWVCNLALSSGYSSFPGDAAAKDGIVLRTGLVGSKVLVHETGHWLGLKHLWGDTYCGDDQVDDTPKQSTFTPGCPTGVRPSCGGGAPGDMYMNYMDFTSDACLLMFTQGQKARMWSNFVTSGKRAGIIDSKGLTPAANDEIPLPGEENPQKPEEPVTAALKLYPNPAINRLTVDVGADDRWLGKTISIYNTNGEQVLRSIINGKQQAIDITRLLPGLYFVAGKQENGEQIRVKFIKN</sequence>
<keyword evidence="4 9" id="KW-0732">Signal</keyword>
<dbReference type="Gene3D" id="3.40.390.10">
    <property type="entry name" value="Collagenase (Catalytic Domain)"/>
    <property type="match status" value="1"/>
</dbReference>
<comment type="similarity">
    <text evidence="1">Belongs to the peptidase M43B family.</text>
</comment>